<accession>E3H7G4</accession>
<keyword evidence="2" id="KW-1185">Reference proteome</keyword>
<sequence length="65" mass="7543">MHYLISGCDEKGVEKIKKLEQENGLLLLAYKESQYEYDNLSEDDLSKINQLEKELGIKIIALKKK</sequence>
<dbReference type="KEGG" id="ipo:Ilyop_1079"/>
<dbReference type="HOGENOM" id="CLU_201191_0_0_0"/>
<dbReference type="EMBL" id="CP002281">
    <property type="protein sequence ID" value="ADO82860.1"/>
    <property type="molecule type" value="Genomic_DNA"/>
</dbReference>
<protein>
    <submittedName>
        <fullName evidence="1">Uncharacterized protein</fullName>
    </submittedName>
</protein>
<name>E3H7G4_ILYPC</name>
<dbReference type="AlphaFoldDB" id="E3H7G4"/>
<reference evidence="1 2" key="1">
    <citation type="journal article" date="2010" name="Stand. Genomic Sci.">
        <title>Complete genome sequence of Ilyobacter polytropus type strain (CuHbu1).</title>
        <authorList>
            <person name="Sikorski J."/>
            <person name="Chertkov O."/>
            <person name="Lapidus A."/>
            <person name="Nolan M."/>
            <person name="Lucas S."/>
            <person name="Del Rio T.G."/>
            <person name="Tice H."/>
            <person name="Cheng J.F."/>
            <person name="Tapia R."/>
            <person name="Han C."/>
            <person name="Goodwin L."/>
            <person name="Pitluck S."/>
            <person name="Liolios K."/>
            <person name="Ivanova N."/>
            <person name="Mavromatis K."/>
            <person name="Mikhailova N."/>
            <person name="Pati A."/>
            <person name="Chen A."/>
            <person name="Palaniappan K."/>
            <person name="Land M."/>
            <person name="Hauser L."/>
            <person name="Chang Y.J."/>
            <person name="Jeffries C.D."/>
            <person name="Brambilla E."/>
            <person name="Yasawong M."/>
            <person name="Rohde M."/>
            <person name="Pukall R."/>
            <person name="Spring S."/>
            <person name="Goker M."/>
            <person name="Woyke T."/>
            <person name="Bristow J."/>
            <person name="Eisen J.A."/>
            <person name="Markowitz V."/>
            <person name="Hugenholtz P."/>
            <person name="Kyrpides N.C."/>
            <person name="Klenk H.P."/>
        </authorList>
    </citation>
    <scope>NUCLEOTIDE SEQUENCE [LARGE SCALE GENOMIC DNA]</scope>
    <source>
        <strain evidence="2">ATCC 51220 / DSM 2926 / LMG 16218 / CuHBu1</strain>
    </source>
</reference>
<gene>
    <name evidence="1" type="ordered locus">Ilyop_1079</name>
</gene>
<dbReference type="RefSeq" id="WP_013387528.1">
    <property type="nucleotide sequence ID" value="NC_014632.1"/>
</dbReference>
<evidence type="ECO:0000313" key="1">
    <source>
        <dbReference type="EMBL" id="ADO82860.1"/>
    </source>
</evidence>
<evidence type="ECO:0000313" key="2">
    <source>
        <dbReference type="Proteomes" id="UP000006875"/>
    </source>
</evidence>
<organism evidence="1 2">
    <name type="scientific">Ilyobacter polytropus (strain ATCC 51220 / DSM 2926 / LMG 16218 / CuHBu1)</name>
    <dbReference type="NCBI Taxonomy" id="572544"/>
    <lineage>
        <taxon>Bacteria</taxon>
        <taxon>Fusobacteriati</taxon>
        <taxon>Fusobacteriota</taxon>
        <taxon>Fusobacteriia</taxon>
        <taxon>Fusobacteriales</taxon>
        <taxon>Fusobacteriaceae</taxon>
        <taxon>Ilyobacter</taxon>
    </lineage>
</organism>
<dbReference type="Proteomes" id="UP000006875">
    <property type="component" value="Chromosome"/>
</dbReference>
<proteinExistence type="predicted"/>